<feature type="transmembrane region" description="Helical" evidence="1">
    <location>
        <begin position="268"/>
        <end position="287"/>
    </location>
</feature>
<keyword evidence="4" id="KW-1185">Reference proteome</keyword>
<feature type="transmembrane region" description="Helical" evidence="1">
    <location>
        <begin position="236"/>
        <end position="256"/>
    </location>
</feature>
<accession>A0A5B7WTS6</accession>
<evidence type="ECO:0000259" key="2">
    <source>
        <dbReference type="Pfam" id="PF02517"/>
    </source>
</evidence>
<dbReference type="InterPro" id="IPR003675">
    <property type="entry name" value="Rce1/LyrA-like_dom"/>
</dbReference>
<keyword evidence="1" id="KW-0812">Transmembrane</keyword>
<reference evidence="3 4" key="1">
    <citation type="submission" date="2018-12" db="EMBL/GenBank/DDBJ databases">
        <title>Complete Genome Sequence of Glutamicibacter creatinolyticus strain LGCM259,isolated from an abscess of a 12-year-old mare in Italy.</title>
        <authorList>
            <person name="Santos R.G."/>
            <person name="Silva A.L."/>
            <person name="Seyffert N."/>
            <person name="Castro T.L.P."/>
            <person name="Attili A.R."/>
            <person name="Rifici C."/>
            <person name="Mazzullo G."/>
            <person name="Brenig B."/>
            <person name="Venanzi F."/>
            <person name="Azevedo V."/>
        </authorList>
    </citation>
    <scope>NUCLEOTIDE SEQUENCE [LARGE SCALE GENOMIC DNA]</scope>
    <source>
        <strain evidence="3 4">LGCM 259</strain>
    </source>
</reference>
<feature type="transmembrane region" description="Helical" evidence="1">
    <location>
        <begin position="135"/>
        <end position="155"/>
    </location>
</feature>
<dbReference type="EMBL" id="CP034412">
    <property type="protein sequence ID" value="QCY47369.1"/>
    <property type="molecule type" value="Genomic_DNA"/>
</dbReference>
<sequence>MKQRQVHWLVPVLWYVVLSMGLAWLVALPLWLGPGLQHPQFTWIAVVMMWTPAVAAVIVSAFQRRLRGFARNVGLWPVRPLGRFLFGVLLAIVIPLALIFQALFVGDLLGVYPADFEHLTTVRILAGRTGASEFLWTQLGFAVMGGFLNAIPALGEEIGWRGWLFPRLLRLGSVPAILISGVVWGVWHAPLLLLGYNYPYSSGPVAIACMSGMCIVFGALLGWLRLYSNSVWPAALAHGVFNASVGFGVLFLAFGGFLDPTSMTISGWTGWILPAVVIGLMILCGAFRSHTRTTGRGTESMLDAEQVAASAAKVAD</sequence>
<evidence type="ECO:0000313" key="4">
    <source>
        <dbReference type="Proteomes" id="UP000307000"/>
    </source>
</evidence>
<dbReference type="AlphaFoldDB" id="A0A5B7WTS6"/>
<dbReference type="PANTHER" id="PTHR35797">
    <property type="entry name" value="PROTEASE-RELATED"/>
    <property type="match status" value="1"/>
</dbReference>
<dbReference type="GO" id="GO:0004175">
    <property type="term" value="F:endopeptidase activity"/>
    <property type="evidence" value="ECO:0007669"/>
    <property type="project" value="UniProtKB-ARBA"/>
</dbReference>
<gene>
    <name evidence="3" type="ORF">GcLGCM259_1645</name>
</gene>
<feature type="domain" description="CAAX prenyl protease 2/Lysostaphin resistance protein A-like" evidence="2">
    <location>
        <begin position="142"/>
        <end position="243"/>
    </location>
</feature>
<name>A0A5B7WTS6_9MICC</name>
<organism evidence="3 4">
    <name type="scientific">Glutamicibacter creatinolyticus</name>
    <dbReference type="NCBI Taxonomy" id="162496"/>
    <lineage>
        <taxon>Bacteria</taxon>
        <taxon>Bacillati</taxon>
        <taxon>Actinomycetota</taxon>
        <taxon>Actinomycetes</taxon>
        <taxon>Micrococcales</taxon>
        <taxon>Micrococcaceae</taxon>
        <taxon>Glutamicibacter</taxon>
    </lineage>
</organism>
<dbReference type="RefSeq" id="WP_138926343.1">
    <property type="nucleotide sequence ID" value="NZ_BAAAGL010000016.1"/>
</dbReference>
<feature type="transmembrane region" description="Helical" evidence="1">
    <location>
        <begin position="84"/>
        <end position="104"/>
    </location>
</feature>
<dbReference type="KEGG" id="gcr:GcLGCM259_1645"/>
<feature type="transmembrane region" description="Helical" evidence="1">
    <location>
        <begin position="204"/>
        <end position="224"/>
    </location>
</feature>
<dbReference type="PANTHER" id="PTHR35797:SF1">
    <property type="entry name" value="PROTEASE"/>
    <property type="match status" value="1"/>
</dbReference>
<proteinExistence type="predicted"/>
<dbReference type="Proteomes" id="UP000307000">
    <property type="component" value="Chromosome"/>
</dbReference>
<feature type="transmembrane region" description="Helical" evidence="1">
    <location>
        <begin position="43"/>
        <end position="63"/>
    </location>
</feature>
<keyword evidence="1" id="KW-1133">Transmembrane helix</keyword>
<feature type="transmembrane region" description="Helical" evidence="1">
    <location>
        <begin position="12"/>
        <end position="31"/>
    </location>
</feature>
<keyword evidence="1" id="KW-0472">Membrane</keyword>
<evidence type="ECO:0000256" key="1">
    <source>
        <dbReference type="SAM" id="Phobius"/>
    </source>
</evidence>
<dbReference type="InterPro" id="IPR042150">
    <property type="entry name" value="MmRce1-like"/>
</dbReference>
<feature type="transmembrane region" description="Helical" evidence="1">
    <location>
        <begin position="176"/>
        <end position="198"/>
    </location>
</feature>
<dbReference type="GO" id="GO:0080120">
    <property type="term" value="P:CAAX-box protein maturation"/>
    <property type="evidence" value="ECO:0007669"/>
    <property type="project" value="UniProtKB-ARBA"/>
</dbReference>
<evidence type="ECO:0000313" key="3">
    <source>
        <dbReference type="EMBL" id="QCY47369.1"/>
    </source>
</evidence>
<dbReference type="Pfam" id="PF02517">
    <property type="entry name" value="Rce1-like"/>
    <property type="match status" value="1"/>
</dbReference>
<protein>
    <recommendedName>
        <fullName evidence="2">CAAX prenyl protease 2/Lysostaphin resistance protein A-like domain-containing protein</fullName>
    </recommendedName>
</protein>